<dbReference type="SUPFAM" id="SSF48726">
    <property type="entry name" value="Immunoglobulin"/>
    <property type="match status" value="21"/>
</dbReference>
<dbReference type="FunFam" id="2.60.40.10:FF:001036">
    <property type="entry name" value="Muscle M-line assembly protein unc-89"/>
    <property type="match status" value="1"/>
</dbReference>
<dbReference type="GO" id="GO:0045989">
    <property type="term" value="P:positive regulation of striated muscle contraction"/>
    <property type="evidence" value="ECO:0007669"/>
    <property type="project" value="UniProtKB-ARBA"/>
</dbReference>
<feature type="domain" description="Ig-like" evidence="8">
    <location>
        <begin position="359"/>
        <end position="503"/>
    </location>
</feature>
<dbReference type="Gene3D" id="2.60.40.10">
    <property type="entry name" value="Immunoglobulins"/>
    <property type="match status" value="23"/>
</dbReference>
<dbReference type="InterPro" id="IPR055251">
    <property type="entry name" value="SOS1_NGEF_PH"/>
</dbReference>
<dbReference type="Proteomes" id="UP001152798">
    <property type="component" value="Chromosome 2"/>
</dbReference>
<feature type="domain" description="Ig-like" evidence="8">
    <location>
        <begin position="2191"/>
        <end position="2281"/>
    </location>
</feature>
<dbReference type="GO" id="GO:0005524">
    <property type="term" value="F:ATP binding"/>
    <property type="evidence" value="ECO:0007669"/>
    <property type="project" value="InterPro"/>
</dbReference>
<dbReference type="EMBL" id="OV725078">
    <property type="protein sequence ID" value="CAH1393219.1"/>
    <property type="molecule type" value="Genomic_DNA"/>
</dbReference>
<feature type="domain" description="Ig-like" evidence="8">
    <location>
        <begin position="1402"/>
        <end position="1497"/>
    </location>
</feature>
<dbReference type="GO" id="GO:0009653">
    <property type="term" value="P:anatomical structure morphogenesis"/>
    <property type="evidence" value="ECO:0007669"/>
    <property type="project" value="UniProtKB-ARBA"/>
</dbReference>
<dbReference type="GO" id="GO:0030154">
    <property type="term" value="P:cell differentiation"/>
    <property type="evidence" value="ECO:0007669"/>
    <property type="project" value="UniProtKB-ARBA"/>
</dbReference>
<reference evidence="10" key="1">
    <citation type="submission" date="2022-01" db="EMBL/GenBank/DDBJ databases">
        <authorList>
            <person name="King R."/>
        </authorList>
    </citation>
    <scope>NUCLEOTIDE SEQUENCE</scope>
</reference>
<dbReference type="SUPFAM" id="SSF49265">
    <property type="entry name" value="Fibronectin type III"/>
    <property type="match status" value="1"/>
</dbReference>
<dbReference type="InterPro" id="IPR036116">
    <property type="entry name" value="FN3_sf"/>
</dbReference>
<feature type="domain" description="Ig-like" evidence="8">
    <location>
        <begin position="1889"/>
        <end position="1979"/>
    </location>
</feature>
<dbReference type="FunFam" id="2.60.40.10:FF:000919">
    <property type="entry name" value="Uncharacterized protein, isoform C"/>
    <property type="match status" value="1"/>
</dbReference>
<dbReference type="SUPFAM" id="SSF50729">
    <property type="entry name" value="PH domain-like"/>
    <property type="match status" value="1"/>
</dbReference>
<accession>A0A9P0E3I7</accession>
<dbReference type="FunFam" id="2.60.40.10:FF:000425">
    <property type="entry name" value="Myosin light chain kinase"/>
    <property type="match status" value="2"/>
</dbReference>
<dbReference type="Pfam" id="PF00041">
    <property type="entry name" value="fn3"/>
    <property type="match status" value="2"/>
</dbReference>
<dbReference type="CDD" id="cd00096">
    <property type="entry name" value="Ig"/>
    <property type="match status" value="2"/>
</dbReference>
<feature type="domain" description="Ig-like" evidence="8">
    <location>
        <begin position="705"/>
        <end position="782"/>
    </location>
</feature>
<feature type="domain" description="Ig-like" evidence="8">
    <location>
        <begin position="3130"/>
        <end position="3214"/>
    </location>
</feature>
<evidence type="ECO:0000256" key="4">
    <source>
        <dbReference type="ARBA" id="ARBA00022737"/>
    </source>
</evidence>
<dbReference type="PANTHER" id="PTHR47633:SF3">
    <property type="entry name" value="STRIATED MUSCLE PREFERENTIALLY EXPRESSED PROTEIN KINASE"/>
    <property type="match status" value="1"/>
</dbReference>
<dbReference type="InterPro" id="IPR011993">
    <property type="entry name" value="PH-like_dom_sf"/>
</dbReference>
<dbReference type="Pfam" id="PF22697">
    <property type="entry name" value="SOS1_NGEF_PH"/>
    <property type="match status" value="1"/>
</dbReference>
<keyword evidence="3" id="KW-0963">Cytoplasm</keyword>
<dbReference type="Gene3D" id="1.10.510.10">
    <property type="entry name" value="Transferase(Phosphotransferase) domain 1"/>
    <property type="match status" value="2"/>
</dbReference>
<dbReference type="SMART" id="SM00060">
    <property type="entry name" value="FN3"/>
    <property type="match status" value="2"/>
</dbReference>
<dbReference type="PROSITE" id="PS50853">
    <property type="entry name" value="FN3"/>
    <property type="match status" value="2"/>
</dbReference>
<dbReference type="SMART" id="SM00408">
    <property type="entry name" value="IGc2"/>
    <property type="match status" value="19"/>
</dbReference>
<dbReference type="Pfam" id="PF00069">
    <property type="entry name" value="Pkinase"/>
    <property type="match status" value="2"/>
</dbReference>
<gene>
    <name evidence="10" type="ORF">NEZAVI_LOCUS3923</name>
</gene>
<evidence type="ECO:0000259" key="7">
    <source>
        <dbReference type="PROSITE" id="PS50011"/>
    </source>
</evidence>
<keyword evidence="6" id="KW-0393">Immunoglobulin domain</keyword>
<dbReference type="FunFam" id="2.60.40.10:FF:000032">
    <property type="entry name" value="palladin isoform X1"/>
    <property type="match status" value="4"/>
</dbReference>
<keyword evidence="5" id="KW-1015">Disulfide bond</keyword>
<feature type="domain" description="Ig-like" evidence="8">
    <location>
        <begin position="894"/>
        <end position="985"/>
    </location>
</feature>
<dbReference type="SMART" id="SM00220">
    <property type="entry name" value="S_TKc"/>
    <property type="match status" value="2"/>
</dbReference>
<dbReference type="InterPro" id="IPR036179">
    <property type="entry name" value="Ig-like_dom_sf"/>
</dbReference>
<evidence type="ECO:0000259" key="9">
    <source>
        <dbReference type="PROSITE" id="PS50853"/>
    </source>
</evidence>
<dbReference type="InterPro" id="IPR000719">
    <property type="entry name" value="Prot_kinase_dom"/>
</dbReference>
<evidence type="ECO:0000259" key="8">
    <source>
        <dbReference type="PROSITE" id="PS50835"/>
    </source>
</evidence>
<feature type="domain" description="Ig-like" evidence="8">
    <location>
        <begin position="1792"/>
        <end position="1881"/>
    </location>
</feature>
<feature type="domain" description="Ig-like" evidence="8">
    <location>
        <begin position="2089"/>
        <end position="2177"/>
    </location>
</feature>
<feature type="domain" description="Ig-like" evidence="8">
    <location>
        <begin position="1694"/>
        <end position="1786"/>
    </location>
</feature>
<proteinExistence type="inferred from homology"/>
<feature type="domain" description="Ig-like" evidence="8">
    <location>
        <begin position="518"/>
        <end position="607"/>
    </location>
</feature>
<feature type="domain" description="Ig-like" evidence="8">
    <location>
        <begin position="612"/>
        <end position="700"/>
    </location>
</feature>
<dbReference type="PANTHER" id="PTHR47633">
    <property type="entry name" value="IMMUNOGLOBULIN"/>
    <property type="match status" value="1"/>
</dbReference>
<evidence type="ECO:0008006" key="12">
    <source>
        <dbReference type="Google" id="ProtNLM"/>
    </source>
</evidence>
<comment type="similarity">
    <text evidence="2">Belongs to the protein kinase superfamily. CAMK Ser/Thr protein kinase family.</text>
</comment>
<dbReference type="InterPro" id="IPR011009">
    <property type="entry name" value="Kinase-like_dom_sf"/>
</dbReference>
<evidence type="ECO:0000256" key="5">
    <source>
        <dbReference type="ARBA" id="ARBA00023157"/>
    </source>
</evidence>
<keyword evidence="11" id="KW-1185">Reference proteome</keyword>
<dbReference type="Pfam" id="PF07679">
    <property type="entry name" value="I-set"/>
    <property type="match status" value="21"/>
</dbReference>
<evidence type="ECO:0000256" key="2">
    <source>
        <dbReference type="ARBA" id="ARBA00006692"/>
    </source>
</evidence>
<evidence type="ECO:0000313" key="10">
    <source>
        <dbReference type="EMBL" id="CAH1393219.1"/>
    </source>
</evidence>
<dbReference type="GO" id="GO:0004672">
    <property type="term" value="F:protein kinase activity"/>
    <property type="evidence" value="ECO:0007669"/>
    <property type="project" value="InterPro"/>
</dbReference>
<dbReference type="SUPFAM" id="SSF56112">
    <property type="entry name" value="Protein kinase-like (PK-like)"/>
    <property type="match status" value="2"/>
</dbReference>
<evidence type="ECO:0000256" key="1">
    <source>
        <dbReference type="ARBA" id="ARBA00004161"/>
    </source>
</evidence>
<dbReference type="InterPro" id="IPR003961">
    <property type="entry name" value="FN3_dom"/>
</dbReference>
<dbReference type="CDD" id="cd00063">
    <property type="entry name" value="FN3"/>
    <property type="match status" value="2"/>
</dbReference>
<feature type="domain" description="Ig-like" evidence="8">
    <location>
        <begin position="1597"/>
        <end position="1674"/>
    </location>
</feature>
<dbReference type="PROSITE" id="PS50835">
    <property type="entry name" value="IG_LIKE"/>
    <property type="match status" value="15"/>
</dbReference>
<dbReference type="PROSITE" id="PS50011">
    <property type="entry name" value="PROTEIN_KINASE_DOM"/>
    <property type="match status" value="2"/>
</dbReference>
<dbReference type="GO" id="GO:0031672">
    <property type="term" value="C:A band"/>
    <property type="evidence" value="ECO:0007669"/>
    <property type="project" value="UniProtKB-SubCell"/>
</dbReference>
<dbReference type="FunFam" id="2.60.40.10:FF:000345">
    <property type="entry name" value="Muscle M-line assembly protein unc-89"/>
    <property type="match status" value="3"/>
</dbReference>
<evidence type="ECO:0000256" key="3">
    <source>
        <dbReference type="ARBA" id="ARBA00022490"/>
    </source>
</evidence>
<feature type="domain" description="Fibronectin type-III" evidence="9">
    <location>
        <begin position="2308"/>
        <end position="2406"/>
    </location>
</feature>
<dbReference type="OrthoDB" id="2570713at2759"/>
<dbReference type="InterPro" id="IPR013098">
    <property type="entry name" value="Ig_I-set"/>
</dbReference>
<dbReference type="FunFam" id="2.60.40.10:FF:000107">
    <property type="entry name" value="Myosin, light chain kinase a"/>
    <property type="match status" value="5"/>
</dbReference>
<dbReference type="InterPro" id="IPR013783">
    <property type="entry name" value="Ig-like_fold"/>
</dbReference>
<sequence>MLGIPHRAEDLKYINNIEGFHGDIHKLGRLLRHNWFKVKAKDKKPHDRYLFLFKARILVCKVRKVAENRYVFILKEIIRLPEVELHDHKHDPRTFEIGSLTLESPQDHIKEPWIAEIKHYARNVLTLAEHAADDLRLQEEENKNLEPLKGVELKLYTPGQSLSNSDDEMDKFSASRRTSLSRRVEEIRSGSVTEVHREEIICSSTSVISEEVIQEADATSRCITNNSLFSKTIEGVNVEPGGSAAFECEIDAKSVHWLKDNRPISDRLSDRLTQMSVGNLHRLEILNVIESDAGVYTAHANTLSGQNSTCTANLVVQKLTEEERRARNAPVFLVKLNDTELLENTYLRFMVKVKGEPMPTVQFYKNNELITYENERIAIMSQNAKNTGYYELVIPEVKYSDAGIYKCVATNKFGDATCQGMVSVVDDKNIFAGLEDGKGIDPDFQWIKDGKPFDPEERFKVLLQDDEDSLALVFTHVKPEDAGLYTCVASTSTGKISCSAELTVQGNVNLLFREPEKPQITSKHITTEANLGSSAMLETKITGYPKPDIKWMKDDQEILMNDKFKLLYEDEETIALVIKNVSLNDRGEYHVVATNLSGVAEDTIILDVKAAPSFTKKLHDIRTISGQEIKLTIEVDANPKPVVTWYKDGKEVKESDHIKLIEEGNAFTLLIEKSSLHDIGSYSVVCKNNISQISEFCKVDIEGAPIFTKNLIKRVETEEGDSLTFLVKVHGVPMPNVHWLYKDKPVVLDSRCKLSNDMDTYTLTINAITREDGGEYCCKLTNIHGTCCDYGKVFVKSRPDFHKGLGNVIAQEGDTNVGFSVDVDSFPKGKIEWFHNDKELSEKQENITFTEHDSTYTLVLKDVTRDCSGKYTCKVTNDYGSNETSADLTVLCKPKFKKPLEDVTVNEGDTLTLRIEIDATPEPDIKWFKDGKELTSDAHIKITRDKKRLETYELSVTLVKAEDGGEYEVKALNEMGTAITKSKIVVQTTSFGDPDKTLTEVTEKTDILEENDSVIGSQIAEATDTETISQKLNEISKHEKEDNTQERKLSFQTVLPSDTVLNIKSSIEDQRDAIICTNSVKESIESLPELSHIKYETLEIMGQNNATKFEINYSLEQSNTFTSQDGVTLSDNYPSNKLLLVEEKGSKIEEPEIQQISLNLKPKRGEITDSNIYDSSNEENKVIKLNLENKLNESNISSIKSDTVDSSSLILHDNDLLENKVILENEVNYIEKCGNDKDGENLNISGSTSNELPARDIILENVPSSLPIEITAPVKQTCSNDILKPLEEDINQKEEGHITFANPQIISSDMKNVDIFETWEHTFEVEASGTPYPEAKWYKDDKEISSSERVKISNKDRKYKLEISDCQLTDTASYKVVLSNVLGEATDSANLNAVEAQDFRRPQFVSELVDKNVPQNQSFTYTVVLTADPVPEVKWKHDGKELPEEFILHSDAKVVDHGKKECTYSMTIQSAQHDNTGIYTFTAENKSGKAESSARLDVIVKPEINIFKDVVGIPYEDAQFVAKIRSNPRATILWEKDGITLSPNNHYEIDLDPVSEIYKLKIKGILLEDAGMYTVKAVNAVGECSASAKLKIHMIEPEFTKGLEEVTIRDYAQLDLKVRAQGVPKPEIRWSKDGVDLEQSEGMTLDTRCEGNVSSHLCIPHFKEEYAGKYTVRAYSLAGHVDTYCYVKLELLSPAFSKSLGRALAVEEGEPLELKCKIEASPCATVKWFKDGEELQGSERIKITCNPDGSVRLRIDEATPADCGAYKIFVENPLGNDYSICAVAINPSPRPPEFIKKLQDISVKEGEPMFLQAQITGFPLPELKWFKDGMPVRSSKDVNFINSPGGLVGLSVDCPTNENSGNYTLTVSNKLGEASSDAKVEVITKDKKPEFRSHLLPTTVVEGFPLKLTVKIEGNPPPELTWCRNGSPIDIDGDHVQCVTSPDGSQSLIIDKVSPLDAAVYSVTARNDVGSSTSEAKIDVAGQARDDMPLEAPSLAYDLRDTWAEEGSILSISAPFSGNPIPSVTWYKNNEELIGDHRIAFTNDGKRIGLTLAPCETGDVGLYKCVLKNPVGEVQSDAKIHVKKIFHSPVFINPLHDLDQKIGLDGKMICRVSGNPRPDVAWFWNGKPIYEDDKYSMKREGDLCILYIKDCNPADDGCYRCIASNRDGKAESEAKFRAVTKIGEREKGEAPCFLKKIGDQELVKGITGRFTACISGYPEPEVEWYRNGQKLYPSERIKIEKELSGLLRLSIANVEPAGDAGKYKVRIYNDYGEDECEASFIFDSMGLGDRHGVGEQFKDFEAYKHKGAPMPLADRPIISRMSDRRLTLSWRPSIPFGPRDPVTYQVEMCELPTGDWFTARSGIRSCACEIRNLEPFRDYKFRVRVENKFGISDPSPYAITYRSKLEPETPKFIPYLAPGVDFRPESSPYFPEDFDIERPPHDGYAQAPRFLRQEHYTQYGVKGHNCNLFWFVYGYPKPKMTYYFNDEIIEMGGRYDSSYTRNGQATLFINKMLERDVGTYEAVATNEHGEARQRVHLEIAEYPEFIRRPDELTIYHRQSGRIEARVIGIPEPEIKWYKDWQLIAPSSRIKIHQIDPDLCMLVINDAILKDAGLYSICASNVAGAVSTSVMIHVEEKEERPYQHYGRGHNVRVKTKSIQDYYDFGDELGRGTQGVTYHAVERVSGRNYAAKVMHGRGDLKAFMHNELEIMNILNDRKIIKIHDAFETLDTITLIMELASGGELLDALTRQTHTNESEIASYMRQLLCALDHMHDQNIAHLGLTPGDLLIAHPGGDDLKLCDFGLSRRIHPGQLSPLDYGMPEFVSPETIKGQGVNTSSDMWSIGVITYLLLTGISLFRGNNDMETLNLVKEGYWEFDEELTRTLSLEAKDFITKLLVIDPKDRLDVKAALRHPWLNYADRLPPNLYEIPTEKLHNYYNLWKDWYSNASCRNWYRRRPLLGAYSHPSHMVYPPHYIATPSQSPEREIKEKLKKPSWIDQLPSREPMNYETGVVSSESHYQYGPDTYLLQLRDVDFPVRIREYMKVASHRGTGVPRYSEDNHLDWRLPVIRERRRFMDIMDEEIDDERKNRINQYGLGDTYTVRRLRHELGSRLDTHVEAEAIIEATRDGQAPFMREKPQITPAEEGKNAELVCYAVGEPKPTIQWFKNDMMVGTSSRLKVEEDNEGRSILRFIPFSNVDAGIYKAVARNRLGQTVSRARVLLASVPDAPDSPQKSEVSDTEVLLRWKQPKHDGQSPIVYYTLQYKLNDGFEWKNIKTKIQHEFYLVKNLKSESAYIFRLSAHNTIGSSDFGIPSEIITTLEEGSEPINLPNTMKHLQAMSEMADDLSKPKTPLLDYSIERNPVQWTKQSPFSKYQFISEISRGRFSIVVKGIDKTNDHMIVAKFLDNGESSKEKVALEFEALRLFRHERIATLLEAYMPLDDPYCVFILEKLQGADVVTFLASRHEYTEQMVATIVTQILDGLQYLHWRGYCHLDLQPDNVVISSLHSLQVKLVDFGCAQKVSKLGNVVNFQGSVEFSAPEVLCQEPAYPQSDIWSVGVLTYVMLSGVSPFLGESVGETRQNINFVRYRFEHLYKELTQEATRFLMLLFKRAPNKRPSAEECHEHRWLLPSEYMIKRRERAVFLGSRMKDFSEKYHQARREESSSLQGLSSLLAKLQRSNSIQEELITTDF</sequence>
<evidence type="ECO:0000256" key="6">
    <source>
        <dbReference type="ARBA" id="ARBA00023319"/>
    </source>
</evidence>
<organism evidence="10 11">
    <name type="scientific">Nezara viridula</name>
    <name type="common">Southern green stink bug</name>
    <name type="synonym">Cimex viridulus</name>
    <dbReference type="NCBI Taxonomy" id="85310"/>
    <lineage>
        <taxon>Eukaryota</taxon>
        <taxon>Metazoa</taxon>
        <taxon>Ecdysozoa</taxon>
        <taxon>Arthropoda</taxon>
        <taxon>Hexapoda</taxon>
        <taxon>Insecta</taxon>
        <taxon>Pterygota</taxon>
        <taxon>Neoptera</taxon>
        <taxon>Paraneoptera</taxon>
        <taxon>Hemiptera</taxon>
        <taxon>Heteroptera</taxon>
        <taxon>Panheteroptera</taxon>
        <taxon>Pentatomomorpha</taxon>
        <taxon>Pentatomoidea</taxon>
        <taxon>Pentatomidae</taxon>
        <taxon>Pentatominae</taxon>
        <taxon>Nezara</taxon>
    </lineage>
</organism>
<comment type="subcellular location">
    <subcellularLocation>
        <location evidence="1">Cytoplasm</location>
        <location evidence="1">Myofibril</location>
        <location evidence="1">Sarcomere</location>
        <location evidence="1">A band</location>
    </subcellularLocation>
</comment>
<evidence type="ECO:0000313" key="11">
    <source>
        <dbReference type="Proteomes" id="UP001152798"/>
    </source>
</evidence>
<dbReference type="InterPro" id="IPR003599">
    <property type="entry name" value="Ig_sub"/>
</dbReference>
<feature type="domain" description="Protein kinase" evidence="7">
    <location>
        <begin position="3372"/>
        <end position="3626"/>
    </location>
</feature>
<dbReference type="GO" id="GO:0060298">
    <property type="term" value="P:positive regulation of sarcomere organization"/>
    <property type="evidence" value="ECO:0007669"/>
    <property type="project" value="UniProtKB-ARBA"/>
</dbReference>
<feature type="domain" description="Protein kinase" evidence="7">
    <location>
        <begin position="2661"/>
        <end position="2914"/>
    </location>
</feature>
<dbReference type="FunFam" id="2.60.40.10:FF:000873">
    <property type="entry name" value="Muscle M-line assembly protein unc-89"/>
    <property type="match status" value="1"/>
</dbReference>
<keyword evidence="4" id="KW-0677">Repeat</keyword>
<feature type="domain" description="Fibronectin type-III" evidence="9">
    <location>
        <begin position="3226"/>
        <end position="3320"/>
    </location>
</feature>
<dbReference type="Gene3D" id="2.30.29.30">
    <property type="entry name" value="Pleckstrin-homology domain (PH domain)/Phosphotyrosine-binding domain (PTB)"/>
    <property type="match status" value="1"/>
</dbReference>
<feature type="domain" description="Ig-like" evidence="8">
    <location>
        <begin position="799"/>
        <end position="889"/>
    </location>
</feature>
<dbReference type="SMART" id="SM00409">
    <property type="entry name" value="IG"/>
    <property type="match status" value="21"/>
</dbReference>
<dbReference type="Gene3D" id="3.30.200.20">
    <property type="entry name" value="Phosphorylase Kinase, domain 1"/>
    <property type="match status" value="1"/>
</dbReference>
<dbReference type="GO" id="GO:0040017">
    <property type="term" value="P:positive regulation of locomotion"/>
    <property type="evidence" value="ECO:0007669"/>
    <property type="project" value="UniProtKB-ARBA"/>
</dbReference>
<name>A0A9P0E3I7_NEZVI</name>
<protein>
    <recommendedName>
        <fullName evidence="12">Obscurin</fullName>
    </recommendedName>
</protein>
<dbReference type="FunFam" id="2.60.40.10:FF:000802">
    <property type="entry name" value="Muscle M-line assembly protein unc-89"/>
    <property type="match status" value="1"/>
</dbReference>
<dbReference type="InterPro" id="IPR003598">
    <property type="entry name" value="Ig_sub2"/>
</dbReference>
<feature type="domain" description="Ig-like" evidence="8">
    <location>
        <begin position="1993"/>
        <end position="2081"/>
    </location>
</feature>
<dbReference type="InterPro" id="IPR007110">
    <property type="entry name" value="Ig-like_dom"/>
</dbReference>
<dbReference type="FunFam" id="2.60.40.10:FF:000796">
    <property type="entry name" value="Muscle M-line assembly protein unc-89"/>
    <property type="match status" value="1"/>
</dbReference>